<organism evidence="3 4">
    <name type="scientific">Candidatus Nitrosacidococcus tergens</name>
    <dbReference type="NCBI Taxonomy" id="553981"/>
    <lineage>
        <taxon>Bacteria</taxon>
        <taxon>Pseudomonadati</taxon>
        <taxon>Pseudomonadota</taxon>
        <taxon>Gammaproteobacteria</taxon>
        <taxon>Chromatiales</taxon>
        <taxon>Chromatiaceae</taxon>
        <taxon>Candidatus Nitrosacidococcus</taxon>
    </lineage>
</organism>
<gene>
    <name evidence="3" type="ORF">NSCAC_1144</name>
</gene>
<evidence type="ECO:0000313" key="3">
    <source>
        <dbReference type="EMBL" id="CAB1276382.1"/>
    </source>
</evidence>
<proteinExistence type="predicted"/>
<dbReference type="Gene3D" id="3.10.450.40">
    <property type="match status" value="1"/>
</dbReference>
<accession>A0A7G1QAC5</accession>
<evidence type="ECO:0000259" key="2">
    <source>
        <dbReference type="Pfam" id="PF03413"/>
    </source>
</evidence>
<dbReference type="InterPro" id="IPR025711">
    <property type="entry name" value="PepSY"/>
</dbReference>
<dbReference type="Pfam" id="PF03413">
    <property type="entry name" value="PepSY"/>
    <property type="match status" value="1"/>
</dbReference>
<keyword evidence="1" id="KW-0732">Signal</keyword>
<reference evidence="3 4" key="1">
    <citation type="submission" date="2020-03" db="EMBL/GenBank/DDBJ databases">
        <authorList>
            <person name="Picone N."/>
        </authorList>
    </citation>
    <scope>NUCLEOTIDE SEQUENCE [LARGE SCALE GENOMIC DNA]</scope>
    <source>
        <strain evidence="3">NSCAC1</strain>
    </source>
</reference>
<dbReference type="KEGG" id="ntg:NSCAC_1144"/>
<dbReference type="RefSeq" id="WP_197743861.1">
    <property type="nucleotide sequence ID" value="NZ_LR778175.1"/>
</dbReference>
<protein>
    <submittedName>
        <fullName evidence="3">Peptidase propeptide and YPEB domain protein</fullName>
    </submittedName>
</protein>
<keyword evidence="4" id="KW-1185">Reference proteome</keyword>
<evidence type="ECO:0000256" key="1">
    <source>
        <dbReference type="SAM" id="SignalP"/>
    </source>
</evidence>
<sequence length="107" mass="12118">MISQNYSIKWRVALAALLFSASWSLKADLGHNEALRLRQEGKILSFEEILGAALKRYPGALLLESDLEQRRKNIFIYELEILTTSGVVRELKINASDGQIVKDQIDD</sequence>
<feature type="signal peptide" evidence="1">
    <location>
        <begin position="1"/>
        <end position="27"/>
    </location>
</feature>
<feature type="chain" id="PRO_5028797581" evidence="1">
    <location>
        <begin position="28"/>
        <end position="107"/>
    </location>
</feature>
<evidence type="ECO:0000313" key="4">
    <source>
        <dbReference type="Proteomes" id="UP000516072"/>
    </source>
</evidence>
<dbReference type="AlphaFoldDB" id="A0A7G1QAC5"/>
<feature type="domain" description="PepSY" evidence="2">
    <location>
        <begin position="44"/>
        <end position="103"/>
    </location>
</feature>
<name>A0A7G1QAC5_9GAMM</name>
<dbReference type="Proteomes" id="UP000516072">
    <property type="component" value="Chromosome"/>
</dbReference>
<dbReference type="EMBL" id="LR778175">
    <property type="protein sequence ID" value="CAB1276382.1"/>
    <property type="molecule type" value="Genomic_DNA"/>
</dbReference>